<dbReference type="EMBL" id="JAGINT010000001">
    <property type="protein sequence ID" value="MBP2351458.1"/>
    <property type="molecule type" value="Genomic_DNA"/>
</dbReference>
<gene>
    <name evidence="5" type="ORF">JOF29_002541</name>
</gene>
<accession>A0ABS4UII2</accession>
<dbReference type="Gene3D" id="3.40.30.120">
    <property type="match status" value="1"/>
</dbReference>
<keyword evidence="6" id="KW-1185">Reference proteome</keyword>
<dbReference type="PRINTS" id="PR00420">
    <property type="entry name" value="RNGMNOXGNASE"/>
</dbReference>
<evidence type="ECO:0000256" key="1">
    <source>
        <dbReference type="ARBA" id="ARBA00001974"/>
    </source>
</evidence>
<dbReference type="RefSeq" id="WP_209694357.1">
    <property type="nucleotide sequence ID" value="NZ_BAAAVU010000042.1"/>
</dbReference>
<dbReference type="Pfam" id="PF21274">
    <property type="entry name" value="Rng_hyd_C"/>
    <property type="match status" value="1"/>
</dbReference>
<dbReference type="PANTHER" id="PTHR43004">
    <property type="entry name" value="TRK SYSTEM POTASSIUM UPTAKE PROTEIN"/>
    <property type="match status" value="1"/>
</dbReference>
<organism evidence="5 6">
    <name type="scientific">Kribbella aluminosa</name>
    <dbReference type="NCBI Taxonomy" id="416017"/>
    <lineage>
        <taxon>Bacteria</taxon>
        <taxon>Bacillati</taxon>
        <taxon>Actinomycetota</taxon>
        <taxon>Actinomycetes</taxon>
        <taxon>Propionibacteriales</taxon>
        <taxon>Kribbellaceae</taxon>
        <taxon>Kribbella</taxon>
    </lineage>
</organism>
<proteinExistence type="predicted"/>
<evidence type="ECO:0000313" key="5">
    <source>
        <dbReference type="EMBL" id="MBP2351458.1"/>
    </source>
</evidence>
<protein>
    <submittedName>
        <fullName evidence="5">2-polyprenyl-6-methoxyphenol hydroxylase-like FAD-dependent oxidoreductase</fullName>
    </submittedName>
</protein>
<comment type="caution">
    <text evidence="5">The sequence shown here is derived from an EMBL/GenBank/DDBJ whole genome shotgun (WGS) entry which is preliminary data.</text>
</comment>
<dbReference type="Pfam" id="PF01494">
    <property type="entry name" value="FAD_binding_3"/>
    <property type="match status" value="1"/>
</dbReference>
<dbReference type="PANTHER" id="PTHR43004:SF19">
    <property type="entry name" value="BINDING MONOOXYGENASE, PUTATIVE (JCVI)-RELATED"/>
    <property type="match status" value="1"/>
</dbReference>
<dbReference type="InterPro" id="IPR002938">
    <property type="entry name" value="FAD-bd"/>
</dbReference>
<evidence type="ECO:0000259" key="4">
    <source>
        <dbReference type="Pfam" id="PF01494"/>
    </source>
</evidence>
<dbReference type="NCBIfam" id="NF004780">
    <property type="entry name" value="PRK06126.1"/>
    <property type="match status" value="1"/>
</dbReference>
<evidence type="ECO:0000256" key="3">
    <source>
        <dbReference type="ARBA" id="ARBA00022827"/>
    </source>
</evidence>
<evidence type="ECO:0000256" key="2">
    <source>
        <dbReference type="ARBA" id="ARBA00022630"/>
    </source>
</evidence>
<dbReference type="SUPFAM" id="SSF51905">
    <property type="entry name" value="FAD/NAD(P)-binding domain"/>
    <property type="match status" value="1"/>
</dbReference>
<evidence type="ECO:0000313" key="6">
    <source>
        <dbReference type="Proteomes" id="UP000755585"/>
    </source>
</evidence>
<dbReference type="Gene3D" id="3.30.9.10">
    <property type="entry name" value="D-Amino Acid Oxidase, subunit A, domain 2"/>
    <property type="match status" value="1"/>
</dbReference>
<name>A0ABS4UII2_9ACTN</name>
<dbReference type="InterPro" id="IPR036188">
    <property type="entry name" value="FAD/NAD-bd_sf"/>
</dbReference>
<reference evidence="5 6" key="1">
    <citation type="submission" date="2021-03" db="EMBL/GenBank/DDBJ databases">
        <title>Sequencing the genomes of 1000 actinobacteria strains.</title>
        <authorList>
            <person name="Klenk H.-P."/>
        </authorList>
    </citation>
    <scope>NUCLEOTIDE SEQUENCE [LARGE SCALE GENOMIC DNA]</scope>
    <source>
        <strain evidence="5 6">DSM 18824</strain>
    </source>
</reference>
<feature type="domain" description="FAD-binding" evidence="4">
    <location>
        <begin position="10"/>
        <end position="360"/>
    </location>
</feature>
<sequence>MPGTNDTFDFDVIVVGAGPTGLTLTIDLGRRGVRCLIVEREPTPAPWPKMDRSNARTMEIYRRIGIADRVRALGYPADNPMDIVLAKTLNEPAVAVQEFPSVAERRDQIAACSDGGLPLEPYQLVSQNTIEPLLRDVAEHETPNTTVRYATELIDFKQDTDGVSVVVLDAAGEEHTYRCAFLVGADGGASTVRKKLGIKLQGRAAIREIRQVICRSEDMYERMVITKGRHYHFVGSDDGLVVHGDRKEMSYGTSLPEDTDFESHIRGLIGFDCDLEILTVNTWRPHLLLADSYRDGRVFLAGDAAHLVIPTGGLGMNTGIGDAIDLSWKLAGVVNGWGGEGLLNGYELERRPVGRRNIEASGWATDGAALYRQISSTYVESEGEAGKAARERLVDSFLNDHGRMHGMVGVETCYSYAGSPLVVHEPGNVPFWEFSRIEPHGRPGIRIPHMWLKDGSPLQDSLGLDYTLLDLTGGADTSVFEEAFRSLAAPLLVVRMDEPQLRDFYNGSLFLIRPDLHIAWRGDVVPSDAGAVADIATGHGAGYRP</sequence>
<keyword evidence="3" id="KW-0274">FAD</keyword>
<dbReference type="Proteomes" id="UP000755585">
    <property type="component" value="Unassembled WGS sequence"/>
</dbReference>
<dbReference type="InterPro" id="IPR050641">
    <property type="entry name" value="RIFMO-like"/>
</dbReference>
<keyword evidence="2" id="KW-0285">Flavoprotein</keyword>
<dbReference type="Gene3D" id="3.50.50.60">
    <property type="entry name" value="FAD/NAD(P)-binding domain"/>
    <property type="match status" value="1"/>
</dbReference>
<comment type="cofactor">
    <cofactor evidence="1">
        <name>FAD</name>
        <dbReference type="ChEBI" id="CHEBI:57692"/>
    </cofactor>
</comment>